<dbReference type="Proteomes" id="UP000054600">
    <property type="component" value="Unassembled WGS sequence"/>
</dbReference>
<accession>A0A0W0YLX4</accession>
<proteinExistence type="predicted"/>
<evidence type="ECO:0000313" key="3">
    <source>
        <dbReference type="EMBL" id="KTD57921.1"/>
    </source>
</evidence>
<dbReference type="eggNOG" id="COG1196">
    <property type="taxonomic scope" value="Bacteria"/>
</dbReference>
<protein>
    <submittedName>
        <fullName evidence="3">Dot/Icm system substrate protein LidA</fullName>
    </submittedName>
</protein>
<reference evidence="3 4" key="1">
    <citation type="submission" date="2015-11" db="EMBL/GenBank/DDBJ databases">
        <title>Genomic analysis of 38 Legionella species identifies large and diverse effector repertoires.</title>
        <authorList>
            <person name="Burstein D."/>
            <person name="Amaro F."/>
            <person name="Zusman T."/>
            <person name="Lifshitz Z."/>
            <person name="Cohen O."/>
            <person name="Gilbert J.A."/>
            <person name="Pupko T."/>
            <person name="Shuman H.A."/>
            <person name="Segal G."/>
        </authorList>
    </citation>
    <scope>NUCLEOTIDE SEQUENCE [LARGE SCALE GENOMIC DNA]</scope>
    <source>
        <strain evidence="3 4">ATCC 49655</strain>
    </source>
</reference>
<feature type="compositionally biased region" description="Basic and acidic residues" evidence="1">
    <location>
        <begin position="21"/>
        <end position="43"/>
    </location>
</feature>
<dbReference type="OrthoDB" id="5653092at2"/>
<dbReference type="EMBL" id="LNYW01000059">
    <property type="protein sequence ID" value="KTD57921.1"/>
    <property type="molecule type" value="Genomic_DNA"/>
</dbReference>
<feature type="region of interest" description="Disordered" evidence="1">
    <location>
        <begin position="477"/>
        <end position="511"/>
    </location>
</feature>
<evidence type="ECO:0000313" key="4">
    <source>
        <dbReference type="Proteomes" id="UP000054600"/>
    </source>
</evidence>
<dbReference type="RefSeq" id="WP_018576172.1">
    <property type="nucleotide sequence ID" value="NZ_KB892383.1"/>
</dbReference>
<dbReference type="PATRIC" id="fig|1122169.6.peg.2524"/>
<dbReference type="Pfam" id="PF18641">
    <property type="entry name" value="LidA_Long_CC"/>
    <property type="match status" value="1"/>
</dbReference>
<dbReference type="AlphaFoldDB" id="A0A0W0YLX4"/>
<dbReference type="STRING" id="1122169.Lsha_2199"/>
<evidence type="ECO:0000259" key="2">
    <source>
        <dbReference type="Pfam" id="PF18641"/>
    </source>
</evidence>
<name>A0A0W0YLX4_9GAMM</name>
<dbReference type="InterPro" id="IPR041463">
    <property type="entry name" value="LidA_long_CC"/>
</dbReference>
<organism evidence="3 4">
    <name type="scientific">Legionella shakespearei DSM 23087</name>
    <dbReference type="NCBI Taxonomy" id="1122169"/>
    <lineage>
        <taxon>Bacteria</taxon>
        <taxon>Pseudomonadati</taxon>
        <taxon>Pseudomonadota</taxon>
        <taxon>Gammaproteobacteria</taxon>
        <taxon>Legionellales</taxon>
        <taxon>Legionellaceae</taxon>
        <taxon>Legionella</taxon>
    </lineage>
</organism>
<feature type="region of interest" description="Disordered" evidence="1">
    <location>
        <begin position="594"/>
        <end position="618"/>
    </location>
</feature>
<keyword evidence="4" id="KW-1185">Reference proteome</keyword>
<comment type="caution">
    <text evidence="3">The sequence shown here is derived from an EMBL/GenBank/DDBJ whole genome shotgun (WGS) entry which is preliminary data.</text>
</comment>
<dbReference type="Gene3D" id="3.30.450.390">
    <property type="match status" value="1"/>
</dbReference>
<feature type="region of interest" description="Disordered" evidence="1">
    <location>
        <begin position="21"/>
        <end position="51"/>
    </location>
</feature>
<sequence length="618" mass="69524">MARSRKSPVVEQPVDFFKEEESKRLVEKNSSESKVAVESERTPQVKTPAPVVENKLTLDQWVDSILFRQQDKDDPESKKDYRPTVELSRFGLKTPEDVKKFLHSPAGEAVIGEMGAKLALEKAIVQDQQLQAQEHRLLMSRLKALLFMWYLADKADAADRIREIIMQQSELAAEQVKPTAASSPKTDTKRYEALAESIAKYEDAVRMAQKNVAKGEVLQKERDELVKEGEHLQIKYAEYDASLEEFEKSDAARIKLTPDEIKVQANQLSPEMKEMIHSAIEGAEGEKNPEARRKKFRDARGLLLKAQIAKLSKQMDAQADKINDLLIAGKDDEARALLEEQNALNLKAANLHDLLAVNEKRKYYVNDQGEKTHNFHEAQFILARGQRIVKDGQGEIYLLQPNQDWESVKNDSAAKARALQDYKDLKPQLMCVKKVVAHNKGLETAMNQDNIAEKDKLIKENRAEGLLIANMISQQQAARSSAQHELNNPGPARNNVPRPTPTAGSAAVPKPSQASATLFYREQIQELKLAQNITYEQLHSLADNLPQGPNQEAAKEYLKQMPRTGNIPHLQMQSMLQNMERFGIDATKPAVTKIQNPLEKQANTAPTPLSMMPDPTRG</sequence>
<feature type="domain" description="LidA long coiled-coil" evidence="2">
    <location>
        <begin position="301"/>
        <end position="474"/>
    </location>
</feature>
<dbReference type="Gene3D" id="6.10.140.2010">
    <property type="match status" value="1"/>
</dbReference>
<gene>
    <name evidence="3" type="primary">lidA</name>
    <name evidence="3" type="ORF">Lsha_2199</name>
</gene>
<evidence type="ECO:0000256" key="1">
    <source>
        <dbReference type="SAM" id="MobiDB-lite"/>
    </source>
</evidence>